<dbReference type="InterPro" id="IPR018490">
    <property type="entry name" value="cNMP-bd_dom_sf"/>
</dbReference>
<feature type="domain" description="Cyclic nucleotide-binding" evidence="1">
    <location>
        <begin position="31"/>
        <end position="131"/>
    </location>
</feature>
<keyword evidence="3" id="KW-1185">Reference proteome</keyword>
<dbReference type="InterPro" id="IPR014710">
    <property type="entry name" value="RmlC-like_jellyroll"/>
</dbReference>
<comment type="caution">
    <text evidence="2">The sequence shown here is derived from an EMBL/GenBank/DDBJ whole genome shotgun (WGS) entry which is preliminary data.</text>
</comment>
<dbReference type="CDD" id="cd00038">
    <property type="entry name" value="CAP_ED"/>
    <property type="match status" value="5"/>
</dbReference>
<name>A0AAE0GDL1_9CHLO</name>
<dbReference type="PANTHER" id="PTHR24567">
    <property type="entry name" value="CRP FAMILY TRANSCRIPTIONAL REGULATORY PROTEIN"/>
    <property type="match status" value="1"/>
</dbReference>
<protein>
    <recommendedName>
        <fullName evidence="1">Cyclic nucleotide-binding domain-containing protein</fullName>
    </recommendedName>
</protein>
<dbReference type="Pfam" id="PF00027">
    <property type="entry name" value="cNMP_binding"/>
    <property type="match status" value="2"/>
</dbReference>
<proteinExistence type="predicted"/>
<dbReference type="PANTHER" id="PTHR24567:SF26">
    <property type="entry name" value="REGULATORY PROTEIN YEIL"/>
    <property type="match status" value="1"/>
</dbReference>
<reference evidence="2 3" key="1">
    <citation type="journal article" date="2015" name="Genome Biol. Evol.">
        <title>Comparative Genomics of a Bacterivorous Green Alga Reveals Evolutionary Causalities and Consequences of Phago-Mixotrophic Mode of Nutrition.</title>
        <authorList>
            <person name="Burns J.A."/>
            <person name="Paasch A."/>
            <person name="Narechania A."/>
            <person name="Kim E."/>
        </authorList>
    </citation>
    <scope>NUCLEOTIDE SEQUENCE [LARGE SCALE GENOMIC DNA]</scope>
    <source>
        <strain evidence="2 3">PLY_AMNH</strain>
    </source>
</reference>
<sequence>MAMEEPRIEESRLLMLQLMSSMTVCLGQHRSFRGFTAAEISLLSTQLAVFVFKEDDVVVEEGQRPTFAGLILSGSLIATKKGSSTRHILGVADFIGEAGFFCGGREEWTFTTSSEGCSLTAFSYEALHKFLFEHPKVGYKLQCALANSLYYHRRNHELNLALNIEKFKPSTCGTSQLARMLKLAHLMHQGLGKGITDEDIVVLAGLMKSAEFDKGERVLSKGHTARHVLFVLEGSLEEYQRGEAVTCSTGHFHGCSEFLLLDSAGGKPRRSNDVYAREKIVVAVISHDDLEKLNTVHQRIARIVYYQLGAKLLEAARGEHGHVQEKSNLWNRSKQETLLSTCQENPYLHEATGLRTQFTSEQVFDFLNYIRCFSNLACGFSSSDAKQLAPKFILLQVPEGKYIVCAGEEATFLAIMVSGSGGVIINGDTVARVSPGNIVGEMGLFNELNTRQADIISTSNHTVVACLFYSLMDSINSEAPQLGLKILRMCALAAINKLVRMPGAQLHQDLWGHPLPKEEHTELIKVTLRQKFGENMRGLRGDECKEVLDKCTVHKVPASQAVAQKGFALEHAILLLEGEVLEVNTVLAGEEGSAAVEMQEHAIGRRTPGQFLTLQPFLDPGGDAVHTFETGFIARRDSIIMSLSMPALQGLKMTSPGALQKLLIRAMRDALRHIGILKSIPLSMIPPPDQAVARSNPWAPVPKEPVNARRLQNMVSDAKKKKRAPMLTLQQQGFQFTAIIHLKRTFQIKAAMSKHHGRDAASSAAQDELRLSTSCRDQYGGLPISLLDERWRRLVTGGTAGHGMSLKHKRGPVVRGPASEAEHRGLSALRVPLECSVASSKGIQCERCGRCGQRDDGAVIEGLGPSSKQSVKQALVNFQQYSPTIHGFSDTEMEQLAEYTAIYRAYPGQVIMRGGESATFLVLVLEGNLQIREMDEYGQGEVCGSISAGNVVGELTYFMPGQRYTDVAACSNYAEGTKLGLLAYQQLDDLLGVYPGLAINMTRALVHTALKRFNFQKTLLTSTGHREMAELVVEPKQQETENMLREALLLAAPFPTGASAGWTPEDLKLLMDHMPVVRCRRHSRCITAGKVGQVAWLVLKGSVERRGGIPTTYSKGNWAGSEALLGENGCGYYTYDCVAGATDVILAELGNEDIMMLSKQSPILLVHLMCGLVQSAVGQSYRTHCCALPTSPKSVEHVSRPPQPVAKEYLLEAQAADGFFHGFNMSEVDLLVELGNFATLSRGRAVYPPGKSANPEKFTWSLVGLVLDGVVHLKNEAGEVLEEIPRLQPLGDGFQVLPKSWVPASGCLCRSLGSPPRASSAHFECAWLA</sequence>
<dbReference type="PROSITE" id="PS50042">
    <property type="entry name" value="CNMP_BINDING_3"/>
    <property type="match status" value="4"/>
</dbReference>
<dbReference type="PROSITE" id="PS00889">
    <property type="entry name" value="CNMP_BINDING_2"/>
    <property type="match status" value="1"/>
</dbReference>
<dbReference type="Gene3D" id="2.60.120.10">
    <property type="entry name" value="Jelly Rolls"/>
    <property type="match status" value="5"/>
</dbReference>
<organism evidence="2 3">
    <name type="scientific">Cymbomonas tetramitiformis</name>
    <dbReference type="NCBI Taxonomy" id="36881"/>
    <lineage>
        <taxon>Eukaryota</taxon>
        <taxon>Viridiplantae</taxon>
        <taxon>Chlorophyta</taxon>
        <taxon>Pyramimonadophyceae</taxon>
        <taxon>Pyramimonadales</taxon>
        <taxon>Pyramimonadaceae</taxon>
        <taxon>Cymbomonas</taxon>
    </lineage>
</organism>
<dbReference type="InterPro" id="IPR000595">
    <property type="entry name" value="cNMP-bd_dom"/>
</dbReference>
<evidence type="ECO:0000313" key="2">
    <source>
        <dbReference type="EMBL" id="KAK3275526.1"/>
    </source>
</evidence>
<evidence type="ECO:0000259" key="1">
    <source>
        <dbReference type="PROSITE" id="PS50042"/>
    </source>
</evidence>
<feature type="domain" description="Cyclic nucleotide-binding" evidence="1">
    <location>
        <begin position="191"/>
        <end position="293"/>
    </location>
</feature>
<evidence type="ECO:0000313" key="3">
    <source>
        <dbReference type="Proteomes" id="UP001190700"/>
    </source>
</evidence>
<dbReference type="SMART" id="SM00100">
    <property type="entry name" value="cNMP"/>
    <property type="match status" value="5"/>
</dbReference>
<dbReference type="InterPro" id="IPR018488">
    <property type="entry name" value="cNMP-bd_CS"/>
</dbReference>
<dbReference type="InterPro" id="IPR050397">
    <property type="entry name" value="Env_Response_Regulators"/>
</dbReference>
<gene>
    <name evidence="2" type="ORF">CYMTET_16349</name>
</gene>
<dbReference type="Proteomes" id="UP001190700">
    <property type="component" value="Unassembled WGS sequence"/>
</dbReference>
<dbReference type="GO" id="GO:0003700">
    <property type="term" value="F:DNA-binding transcription factor activity"/>
    <property type="evidence" value="ECO:0007669"/>
    <property type="project" value="TreeGrafter"/>
</dbReference>
<accession>A0AAE0GDL1</accession>
<dbReference type="SUPFAM" id="SSF51206">
    <property type="entry name" value="cAMP-binding domain-like"/>
    <property type="match status" value="5"/>
</dbReference>
<feature type="domain" description="Cyclic nucleotide-binding" evidence="1">
    <location>
        <begin position="376"/>
        <end position="460"/>
    </location>
</feature>
<dbReference type="GO" id="GO:0005829">
    <property type="term" value="C:cytosol"/>
    <property type="evidence" value="ECO:0007669"/>
    <property type="project" value="TreeGrafter"/>
</dbReference>
<feature type="domain" description="Cyclic nucleotide-binding" evidence="1">
    <location>
        <begin position="884"/>
        <end position="969"/>
    </location>
</feature>
<dbReference type="EMBL" id="LGRX02007174">
    <property type="protein sequence ID" value="KAK3275526.1"/>
    <property type="molecule type" value="Genomic_DNA"/>
</dbReference>